<protein>
    <submittedName>
        <fullName evidence="2">Uncharacterized protein</fullName>
    </submittedName>
</protein>
<name>A0ABX8MFF6_9PSED</name>
<evidence type="ECO:0000256" key="1">
    <source>
        <dbReference type="SAM" id="SignalP"/>
    </source>
</evidence>
<dbReference type="EMBL" id="CP077074">
    <property type="protein sequence ID" value="QXH37821.1"/>
    <property type="molecule type" value="Genomic_DNA"/>
</dbReference>
<dbReference type="RefSeq" id="WP_124346850.1">
    <property type="nucleotide sequence ID" value="NZ_CP027706.1"/>
</dbReference>
<keyword evidence="1" id="KW-0732">Signal</keyword>
<sequence length="188" mass="21257">MESPLRCARQVLLSLGLLCTSTAALAQGTGDYWIVYGKGERYNNEIFIANADAIQQQPKGVQLAMMMQIFEDRRMPELAVYEIQYKCKERQVRFDSARAMSRLDYAIKDVTTIKGWIDPAKSDYWLQRTFAFVCAPGNRSNNQMLPLGKMTNAQMVATVKEMFMHLRGVQANSQAVRDLDTMLGNSAP</sequence>
<gene>
    <name evidence="2" type="ORF">KSS89_16115</name>
</gene>
<dbReference type="Proteomes" id="UP000693952">
    <property type="component" value="Chromosome"/>
</dbReference>
<evidence type="ECO:0000313" key="3">
    <source>
        <dbReference type="Proteomes" id="UP000693952"/>
    </source>
</evidence>
<reference evidence="2" key="1">
    <citation type="submission" date="2021-06" db="EMBL/GenBank/DDBJ databases">
        <title>Updating the genus Pseudomonas: Description of 43 new species and partition of the Pseudomonas putida group.</title>
        <authorList>
            <person name="Girard L."/>
            <person name="Lood C."/>
            <person name="Vandamme P."/>
            <person name="Rokni-Zadeh H."/>
            <person name="van Noort V."/>
            <person name="Hofte M."/>
            <person name="Lavigne R."/>
            <person name="De Mot R."/>
        </authorList>
    </citation>
    <scope>NUCLEOTIDE SEQUENCE</scope>
    <source>
        <strain evidence="2">CMR12a</strain>
    </source>
</reference>
<proteinExistence type="predicted"/>
<evidence type="ECO:0000313" key="2">
    <source>
        <dbReference type="EMBL" id="QXH37821.1"/>
    </source>
</evidence>
<feature type="signal peptide" evidence="1">
    <location>
        <begin position="1"/>
        <end position="26"/>
    </location>
</feature>
<feature type="chain" id="PRO_5046995737" evidence="1">
    <location>
        <begin position="27"/>
        <end position="188"/>
    </location>
</feature>
<keyword evidence="3" id="KW-1185">Reference proteome</keyword>
<accession>A0ABX8MFF6</accession>
<organism evidence="2 3">
    <name type="scientific">Pseudomonas sessilinigenes</name>
    <dbReference type="NCBI Taxonomy" id="658629"/>
    <lineage>
        <taxon>Bacteria</taxon>
        <taxon>Pseudomonadati</taxon>
        <taxon>Pseudomonadota</taxon>
        <taxon>Gammaproteobacteria</taxon>
        <taxon>Pseudomonadales</taxon>
        <taxon>Pseudomonadaceae</taxon>
        <taxon>Pseudomonas</taxon>
    </lineage>
</organism>